<feature type="transmembrane region" description="Helical" evidence="5">
    <location>
        <begin position="102"/>
        <end position="122"/>
    </location>
</feature>
<evidence type="ECO:0000256" key="3">
    <source>
        <dbReference type="ARBA" id="ARBA00022989"/>
    </source>
</evidence>
<feature type="transmembrane region" description="Helical" evidence="5">
    <location>
        <begin position="20"/>
        <end position="42"/>
    </location>
</feature>
<keyword evidence="4 5" id="KW-0472">Membrane</keyword>
<dbReference type="EMBL" id="CP027432">
    <property type="protein sequence ID" value="QCI28735.1"/>
    <property type="molecule type" value="Genomic_DNA"/>
</dbReference>
<evidence type="ECO:0000256" key="1">
    <source>
        <dbReference type="ARBA" id="ARBA00004141"/>
    </source>
</evidence>
<dbReference type="EMBL" id="RJVK01000001">
    <property type="protein sequence ID" value="ROR40531.1"/>
    <property type="molecule type" value="Genomic_DNA"/>
</dbReference>
<feature type="transmembrane region" description="Helical" evidence="5">
    <location>
        <begin position="150"/>
        <end position="172"/>
    </location>
</feature>
<keyword evidence="3 5" id="KW-1133">Transmembrane helix</keyword>
<sequence length="314" mass="36770">MKISSCFVKSFRDLFNVDVLKVVLISALPLFLLIFGFLYAFWDQIISVSSFLISWVPFSVLKLNGAFFILFFVWFILVLVSFAVVTAIFSPIFLNKLKERGYYLYSIITIGFFSLLYAVLLIKNWDYVFEEVKRLLTILPFDTVSKGVSAIVAVYIFYNFFILSLFFVIFIFSKPFLEAIRELEYPELEINVEDKFKYKRAILKDILIFIALFAVLFPLFFIPVINVGVQLFLWTKLYRDSFLYFVCNEYCSKDEFEKLSSQSFKTSFVAFLAALFNLLPIINFFAPFFAVIMFFHCVMELKLANKNISVKEEN</sequence>
<feature type="transmembrane region" description="Helical" evidence="5">
    <location>
        <begin position="268"/>
        <end position="295"/>
    </location>
</feature>
<keyword evidence="9" id="KW-1185">Reference proteome</keyword>
<evidence type="ECO:0000256" key="4">
    <source>
        <dbReference type="ARBA" id="ARBA00023136"/>
    </source>
</evidence>
<feature type="transmembrane region" description="Helical" evidence="5">
    <location>
        <begin position="206"/>
        <end position="233"/>
    </location>
</feature>
<evidence type="ECO:0000313" key="7">
    <source>
        <dbReference type="EMBL" id="ROR40531.1"/>
    </source>
</evidence>
<accession>A0AAJ4RDA6</accession>
<dbReference type="RefSeq" id="WP_123351452.1">
    <property type="nucleotide sequence ID" value="NZ_CP027432.2"/>
</dbReference>
<evidence type="ECO:0000256" key="2">
    <source>
        <dbReference type="ARBA" id="ARBA00022692"/>
    </source>
</evidence>
<dbReference type="Proteomes" id="UP000298805">
    <property type="component" value="Chromosome"/>
</dbReference>
<comment type="subcellular location">
    <subcellularLocation>
        <location evidence="1">Membrane</location>
        <topology evidence="1">Multi-pass membrane protein</topology>
    </subcellularLocation>
</comment>
<reference evidence="7 8" key="2">
    <citation type="submission" date="2018-11" db="EMBL/GenBank/DDBJ databases">
        <title>Genomic Encyclopedia of Type Strains, Phase IV (KMG-IV): sequencing the most valuable type-strain genomes for metagenomic binning, comparative biology and taxonomic classification.</title>
        <authorList>
            <person name="Goeker M."/>
        </authorList>
    </citation>
    <scope>NUCLEOTIDE SEQUENCE [LARGE SCALE GENOMIC DNA]</scope>
    <source>
        <strain evidence="7 8">DSM 27783</strain>
    </source>
</reference>
<dbReference type="Pfam" id="PF07264">
    <property type="entry name" value="EI24"/>
    <property type="match status" value="1"/>
</dbReference>
<feature type="transmembrane region" description="Helical" evidence="5">
    <location>
        <begin position="65"/>
        <end position="90"/>
    </location>
</feature>
<proteinExistence type="predicted"/>
<evidence type="ECO:0000313" key="6">
    <source>
        <dbReference type="EMBL" id="QCI28735.1"/>
    </source>
</evidence>
<evidence type="ECO:0000313" key="9">
    <source>
        <dbReference type="Proteomes" id="UP000298805"/>
    </source>
</evidence>
<keyword evidence="2 5" id="KW-0812">Transmembrane</keyword>
<dbReference type="InterPro" id="IPR059112">
    <property type="entry name" value="CysZ/EI24"/>
</dbReference>
<dbReference type="Proteomes" id="UP000272781">
    <property type="component" value="Unassembled WGS sequence"/>
</dbReference>
<evidence type="ECO:0000313" key="8">
    <source>
        <dbReference type="Proteomes" id="UP000272781"/>
    </source>
</evidence>
<organism evidence="7 8">
    <name type="scientific">Caminibacter pacificus</name>
    <dbReference type="NCBI Taxonomy" id="1424653"/>
    <lineage>
        <taxon>Bacteria</taxon>
        <taxon>Pseudomonadati</taxon>
        <taxon>Campylobacterota</taxon>
        <taxon>Epsilonproteobacteria</taxon>
        <taxon>Nautiliales</taxon>
        <taxon>Nautiliaceae</taxon>
        <taxon>Caminibacter</taxon>
    </lineage>
</organism>
<protein>
    <submittedName>
        <fullName evidence="7">Etoposide-induced protein 2.4 (EI24)</fullName>
    </submittedName>
</protein>
<reference evidence="6" key="3">
    <citation type="submission" date="2019-06" db="EMBL/GenBank/DDBJ databases">
        <title>A comparative analysis of the Nautiliaceae.</title>
        <authorList>
            <person name="Grosche A."/>
            <person name="Smedile F."/>
            <person name="Vetriani C."/>
        </authorList>
    </citation>
    <scope>NUCLEOTIDE SEQUENCE</scope>
    <source>
        <strain evidence="6">TB6</strain>
    </source>
</reference>
<evidence type="ECO:0000256" key="5">
    <source>
        <dbReference type="SAM" id="Phobius"/>
    </source>
</evidence>
<name>A0AAJ4RDA6_9BACT</name>
<reference evidence="9" key="1">
    <citation type="submission" date="2018-03" db="EMBL/GenBank/DDBJ databases">
        <title>A comparative analysis of the Nautiliaceae.</title>
        <authorList>
            <person name="Grosche A."/>
            <person name="Smedile F."/>
            <person name="Vetriani C."/>
        </authorList>
    </citation>
    <scope>NUCLEOTIDE SEQUENCE [LARGE SCALE GENOMIC DNA]</scope>
    <source>
        <strain evidence="9">TB6</strain>
    </source>
</reference>
<gene>
    <name evidence="6" type="ORF">C6V80_07085</name>
    <name evidence="7" type="ORF">EDC58_0006</name>
</gene>
<dbReference type="AlphaFoldDB" id="A0AAJ4RDA6"/>